<dbReference type="GeneID" id="90643843"/>
<feature type="region of interest" description="Disordered" evidence="1">
    <location>
        <begin position="230"/>
        <end position="263"/>
    </location>
</feature>
<evidence type="ECO:0000313" key="2">
    <source>
        <dbReference type="EMBL" id="WPA97768.1"/>
    </source>
</evidence>
<proteinExistence type="predicted"/>
<evidence type="ECO:0000256" key="1">
    <source>
        <dbReference type="SAM" id="MobiDB-lite"/>
    </source>
</evidence>
<feature type="compositionally biased region" description="Acidic residues" evidence="1">
    <location>
        <begin position="251"/>
        <end position="263"/>
    </location>
</feature>
<dbReference type="Proteomes" id="UP001302367">
    <property type="component" value="Chromosome 2"/>
</dbReference>
<protein>
    <submittedName>
        <fullName evidence="2">Uncharacterized protein</fullName>
    </submittedName>
</protein>
<name>A0ABZ0NE19_CERBT</name>
<evidence type="ECO:0000313" key="3">
    <source>
        <dbReference type="Proteomes" id="UP001302367"/>
    </source>
</evidence>
<accession>A0ABZ0NE19</accession>
<dbReference type="EMBL" id="CP134185">
    <property type="protein sequence ID" value="WPA97768.1"/>
    <property type="molecule type" value="Genomic_DNA"/>
</dbReference>
<dbReference type="RefSeq" id="XP_065458310.1">
    <property type="nucleotide sequence ID" value="XM_065602238.1"/>
</dbReference>
<organism evidence="2 3">
    <name type="scientific">Cercospora beticola</name>
    <name type="common">Sugarbeet leaf spot fungus</name>
    <dbReference type="NCBI Taxonomy" id="122368"/>
    <lineage>
        <taxon>Eukaryota</taxon>
        <taxon>Fungi</taxon>
        <taxon>Dikarya</taxon>
        <taxon>Ascomycota</taxon>
        <taxon>Pezizomycotina</taxon>
        <taxon>Dothideomycetes</taxon>
        <taxon>Dothideomycetidae</taxon>
        <taxon>Mycosphaerellales</taxon>
        <taxon>Mycosphaerellaceae</taxon>
        <taxon>Cercospora</taxon>
    </lineage>
</organism>
<sequence length="263" mass="30473">MSVQSSSLLGRELLQTREFDTYPSHLLRVRRLEVHLYYRESTVSDTHFLLNTFLIKLASFLMDNHSVKHLTIVVDIDEQVEESDYATILYPLRRLRGIHDVQFRGSIPDKYRIRLIDDMRSSKPAYNTLRQMRLLLEESSQHIELLESLTVQEFECDCGECPRTGDRSERLCELRRLRESVEESEVVGFLSVSEETNLQAKLGQLKDALDECSVEQLKRLFEKIEAAEKARKAATDDPSVLDQANSRGVQDDIDEGYDWSDID</sequence>
<gene>
    <name evidence="2" type="ORF">RHO25_002379</name>
</gene>
<keyword evidence="3" id="KW-1185">Reference proteome</keyword>
<reference evidence="2 3" key="1">
    <citation type="submission" date="2023-09" db="EMBL/GenBank/DDBJ databases">
        <title>Complete-Gapless Cercospora beticola genome.</title>
        <authorList>
            <person name="Wyatt N.A."/>
            <person name="Spanner R.E."/>
            <person name="Bolton M.D."/>
        </authorList>
    </citation>
    <scope>NUCLEOTIDE SEQUENCE [LARGE SCALE GENOMIC DNA]</scope>
    <source>
        <strain evidence="2">Cb09-40</strain>
    </source>
</reference>